<dbReference type="InterPro" id="IPR000792">
    <property type="entry name" value="Tscrpt_reg_LuxR_C"/>
</dbReference>
<feature type="region of interest" description="Disordered" evidence="4">
    <location>
        <begin position="259"/>
        <end position="282"/>
    </location>
</feature>
<dbReference type="CDD" id="cd06170">
    <property type="entry name" value="LuxR_C_like"/>
    <property type="match status" value="1"/>
</dbReference>
<evidence type="ECO:0000313" key="7">
    <source>
        <dbReference type="Proteomes" id="UP000886602"/>
    </source>
</evidence>
<comment type="caution">
    <text evidence="6">The sequence shown here is derived from an EMBL/GenBank/DDBJ whole genome shotgun (WGS) entry which is preliminary data.</text>
</comment>
<dbReference type="PANTHER" id="PTHR44688:SF16">
    <property type="entry name" value="DNA-BINDING TRANSCRIPTIONAL ACTIVATOR DEVR_DOSR"/>
    <property type="match status" value="1"/>
</dbReference>
<evidence type="ECO:0000256" key="2">
    <source>
        <dbReference type="ARBA" id="ARBA00023125"/>
    </source>
</evidence>
<dbReference type="GO" id="GO:0006355">
    <property type="term" value="P:regulation of DNA-templated transcription"/>
    <property type="evidence" value="ECO:0007669"/>
    <property type="project" value="InterPro"/>
</dbReference>
<dbReference type="NCBIfam" id="TIGR03020">
    <property type="entry name" value="EpsA"/>
    <property type="match status" value="1"/>
</dbReference>
<feature type="domain" description="HTH luxR-type" evidence="5">
    <location>
        <begin position="194"/>
        <end position="259"/>
    </location>
</feature>
<dbReference type="InterPro" id="IPR017470">
    <property type="entry name" value="Tscrpt_reg_EpsA"/>
</dbReference>
<name>A0A9D7FF39_9RHOO</name>
<sequence length="282" mass="31806">MSFPASLPAADLRRYFKVIQDAVDIRKHYELLQWLQGDIQSYLPHEIMIAAWGDFNLGLIRHDIVSDLPGVRTEHYNAELLHPFLREMFDHWIDIGKKSFSLVSGKSGITLEGSSIKCALGGALKDMRSSLIHGISDERGRHDCLYVMLSSKVTHDELARKAMQSLLPYLDTALRQVAHLPRQNEKANPQDAPSEASDELLSSREIEIMNQVRQGKTNVEIAQILDISAFTVKNHLQRVFKKLGVFNRTQAVSKYEITQKPSGTEPCNPPPILPQCTAKPLR</sequence>
<proteinExistence type="predicted"/>
<dbReference type="SMART" id="SM00421">
    <property type="entry name" value="HTH_LUXR"/>
    <property type="match status" value="1"/>
</dbReference>
<dbReference type="PANTHER" id="PTHR44688">
    <property type="entry name" value="DNA-BINDING TRANSCRIPTIONAL ACTIVATOR DEVR_DOSR"/>
    <property type="match status" value="1"/>
</dbReference>
<dbReference type="InterPro" id="IPR036388">
    <property type="entry name" value="WH-like_DNA-bd_sf"/>
</dbReference>
<dbReference type="Pfam" id="PF00196">
    <property type="entry name" value="GerE"/>
    <property type="match status" value="1"/>
</dbReference>
<evidence type="ECO:0000256" key="4">
    <source>
        <dbReference type="SAM" id="MobiDB-lite"/>
    </source>
</evidence>
<dbReference type="PROSITE" id="PS50043">
    <property type="entry name" value="HTH_LUXR_2"/>
    <property type="match status" value="1"/>
</dbReference>
<dbReference type="InterPro" id="IPR016032">
    <property type="entry name" value="Sig_transdc_resp-reg_C-effctor"/>
</dbReference>
<reference evidence="6" key="1">
    <citation type="submission" date="2020-10" db="EMBL/GenBank/DDBJ databases">
        <title>Connecting structure to function with the recovery of over 1000 high-quality activated sludge metagenome-assembled genomes encoding full-length rRNA genes using long-read sequencing.</title>
        <authorList>
            <person name="Singleton C.M."/>
            <person name="Petriglieri F."/>
            <person name="Kristensen J.M."/>
            <person name="Kirkegaard R.H."/>
            <person name="Michaelsen T.Y."/>
            <person name="Andersen M.H."/>
            <person name="Karst S.M."/>
            <person name="Dueholm M.S."/>
            <person name="Nielsen P.H."/>
            <person name="Albertsen M."/>
        </authorList>
    </citation>
    <scope>NUCLEOTIDE SEQUENCE</scope>
    <source>
        <strain evidence="6">EsbW_18-Q3-R4-48_MAXAC.044</strain>
    </source>
</reference>
<dbReference type="Proteomes" id="UP000886602">
    <property type="component" value="Unassembled WGS sequence"/>
</dbReference>
<evidence type="ECO:0000256" key="1">
    <source>
        <dbReference type="ARBA" id="ARBA00023015"/>
    </source>
</evidence>
<evidence type="ECO:0000256" key="3">
    <source>
        <dbReference type="ARBA" id="ARBA00023163"/>
    </source>
</evidence>
<organism evidence="6 7">
    <name type="scientific">Candidatus Propionivibrio dominans</name>
    <dbReference type="NCBI Taxonomy" id="2954373"/>
    <lineage>
        <taxon>Bacteria</taxon>
        <taxon>Pseudomonadati</taxon>
        <taxon>Pseudomonadota</taxon>
        <taxon>Betaproteobacteria</taxon>
        <taxon>Rhodocyclales</taxon>
        <taxon>Rhodocyclaceae</taxon>
        <taxon>Propionivibrio</taxon>
    </lineage>
</organism>
<evidence type="ECO:0000313" key="6">
    <source>
        <dbReference type="EMBL" id="MBK7424482.1"/>
    </source>
</evidence>
<dbReference type="AlphaFoldDB" id="A0A9D7FF39"/>
<dbReference type="PRINTS" id="PR00038">
    <property type="entry name" value="HTHLUXR"/>
</dbReference>
<accession>A0A9D7FF39</accession>
<evidence type="ECO:0000259" key="5">
    <source>
        <dbReference type="PROSITE" id="PS50043"/>
    </source>
</evidence>
<dbReference type="SUPFAM" id="SSF46894">
    <property type="entry name" value="C-terminal effector domain of the bipartite response regulators"/>
    <property type="match status" value="1"/>
</dbReference>
<keyword evidence="2" id="KW-0238">DNA-binding</keyword>
<keyword evidence="1" id="KW-0805">Transcription regulation</keyword>
<dbReference type="PROSITE" id="PS00622">
    <property type="entry name" value="HTH_LUXR_1"/>
    <property type="match status" value="1"/>
</dbReference>
<protein>
    <submittedName>
        <fullName evidence="6">Transcriptional regulator EpsA</fullName>
    </submittedName>
</protein>
<keyword evidence="3" id="KW-0804">Transcription</keyword>
<dbReference type="Gene3D" id="1.10.10.10">
    <property type="entry name" value="Winged helix-like DNA-binding domain superfamily/Winged helix DNA-binding domain"/>
    <property type="match status" value="1"/>
</dbReference>
<dbReference type="EMBL" id="JADJNC010000031">
    <property type="protein sequence ID" value="MBK7424482.1"/>
    <property type="molecule type" value="Genomic_DNA"/>
</dbReference>
<gene>
    <name evidence="6" type="primary">epsA</name>
    <name evidence="6" type="ORF">IPJ48_16150</name>
</gene>
<dbReference type="GO" id="GO:0003677">
    <property type="term" value="F:DNA binding"/>
    <property type="evidence" value="ECO:0007669"/>
    <property type="project" value="UniProtKB-KW"/>
</dbReference>